<feature type="compositionally biased region" description="Polar residues" evidence="1">
    <location>
        <begin position="51"/>
        <end position="67"/>
    </location>
</feature>
<organism evidence="2 3">
    <name type="scientific">Diplodia intermedia</name>
    <dbReference type="NCBI Taxonomy" id="856260"/>
    <lineage>
        <taxon>Eukaryota</taxon>
        <taxon>Fungi</taxon>
        <taxon>Dikarya</taxon>
        <taxon>Ascomycota</taxon>
        <taxon>Pezizomycotina</taxon>
        <taxon>Dothideomycetes</taxon>
        <taxon>Dothideomycetes incertae sedis</taxon>
        <taxon>Botryosphaeriales</taxon>
        <taxon>Botryosphaeriaceae</taxon>
        <taxon>Diplodia</taxon>
    </lineage>
</organism>
<evidence type="ECO:0000313" key="3">
    <source>
        <dbReference type="Proteomes" id="UP001521184"/>
    </source>
</evidence>
<feature type="compositionally biased region" description="Basic and acidic residues" evidence="1">
    <location>
        <begin position="124"/>
        <end position="134"/>
    </location>
</feature>
<reference evidence="2 3" key="1">
    <citation type="journal article" date="2023" name="Plant Dis.">
        <title>First Report of Diplodia intermedia Causing Canker and Dieback Diseases on Apple Trees in Canada.</title>
        <authorList>
            <person name="Ellouze W."/>
            <person name="Ilyukhin E."/>
            <person name="Sulman M."/>
            <person name="Ali S."/>
        </authorList>
    </citation>
    <scope>NUCLEOTIDE SEQUENCE [LARGE SCALE GENOMIC DNA]</scope>
    <source>
        <strain evidence="2 3">M45-28</strain>
    </source>
</reference>
<proteinExistence type="predicted"/>
<keyword evidence="3" id="KW-1185">Reference proteome</keyword>
<evidence type="ECO:0000313" key="2">
    <source>
        <dbReference type="EMBL" id="KAL1639758.1"/>
    </source>
</evidence>
<feature type="compositionally biased region" description="Polar residues" evidence="1">
    <location>
        <begin position="414"/>
        <end position="423"/>
    </location>
</feature>
<evidence type="ECO:0000256" key="1">
    <source>
        <dbReference type="SAM" id="MobiDB-lite"/>
    </source>
</evidence>
<feature type="compositionally biased region" description="Acidic residues" evidence="1">
    <location>
        <begin position="108"/>
        <end position="119"/>
    </location>
</feature>
<sequence>MEGSALTRGKTLHAQSQRDARPSSEVLPLMMKRIELEQQSTKPQPHESKDISTQPKATNDQGHSSCHGNKLPEPVDTPIPSQNPAPFAGAVGDAQNNHSTEAETVPVLDEEFDESDAEVIPEMGKSKTKEKSKEMSVEEAGVLNTLQKPQTANTTAPDAFENDPVFRFAKSNLPGFYEQVRKGEGTACRMQELLMFMKKIAEDEGLLYESCDGFPMEHTVGYAISDDCRIPSLGLVQLWPNQRNNGSWFGVAIIDALVKLNIREVHDPTRMFLSTDDLVGWLTYDDDHSVEKMLCDVLRYPHVTLQANGRTNFQFLDTQQEPPRLRELTFPPIPDDVDTVLFPYCPHGNHWVAVEIVADSLSRLTVSVFNSMQGREFEFEYAKKELGLLARVLRRVQANGGHGMLEAAPESPMVSLSQQTTMK</sequence>
<feature type="region of interest" description="Disordered" evidence="1">
    <location>
        <begin position="1"/>
        <end position="134"/>
    </location>
</feature>
<name>A0ABR3TJM4_9PEZI</name>
<gene>
    <name evidence="2" type="ORF">SLS58_007656</name>
</gene>
<accession>A0ABR3TJM4</accession>
<comment type="caution">
    <text evidence="2">The sequence shown here is derived from an EMBL/GenBank/DDBJ whole genome shotgun (WGS) entry which is preliminary data.</text>
</comment>
<protein>
    <recommendedName>
        <fullName evidence="4">Ubiquitin-like protease family profile domain-containing protein</fullName>
    </recommendedName>
</protein>
<dbReference type="Proteomes" id="UP001521184">
    <property type="component" value="Unassembled WGS sequence"/>
</dbReference>
<dbReference type="EMBL" id="JAKEKT020000059">
    <property type="protein sequence ID" value="KAL1639758.1"/>
    <property type="molecule type" value="Genomic_DNA"/>
</dbReference>
<evidence type="ECO:0008006" key="4">
    <source>
        <dbReference type="Google" id="ProtNLM"/>
    </source>
</evidence>
<feature type="region of interest" description="Disordered" evidence="1">
    <location>
        <begin position="403"/>
        <end position="423"/>
    </location>
</feature>